<evidence type="ECO:0000313" key="1">
    <source>
        <dbReference type="EMBL" id="KAF3428421.1"/>
    </source>
</evidence>
<protein>
    <submittedName>
        <fullName evidence="1">Uncharacterized protein</fullName>
    </submittedName>
</protein>
<proteinExistence type="predicted"/>
<dbReference type="EMBL" id="WNWW01000215">
    <property type="protein sequence ID" value="KAF3428421.1"/>
    <property type="molecule type" value="Genomic_DNA"/>
</dbReference>
<comment type="caution">
    <text evidence="1">The sequence shown here is derived from an EMBL/GenBank/DDBJ whole genome shotgun (WGS) entry which is preliminary data.</text>
</comment>
<name>A0A833S9M2_9HYME</name>
<dbReference type="Proteomes" id="UP000655588">
    <property type="component" value="Unassembled WGS sequence"/>
</dbReference>
<sequence>MQYILLKRGAFQMCCIYISGTNDTKLTFNVAREISCMEMKISCPLSCSDN</sequence>
<dbReference type="AlphaFoldDB" id="A0A833S9M2"/>
<organism evidence="1 2">
    <name type="scientific">Frieseomelitta varia</name>
    <dbReference type="NCBI Taxonomy" id="561572"/>
    <lineage>
        <taxon>Eukaryota</taxon>
        <taxon>Metazoa</taxon>
        <taxon>Ecdysozoa</taxon>
        <taxon>Arthropoda</taxon>
        <taxon>Hexapoda</taxon>
        <taxon>Insecta</taxon>
        <taxon>Pterygota</taxon>
        <taxon>Neoptera</taxon>
        <taxon>Endopterygota</taxon>
        <taxon>Hymenoptera</taxon>
        <taxon>Apocrita</taxon>
        <taxon>Aculeata</taxon>
        <taxon>Apoidea</taxon>
        <taxon>Anthophila</taxon>
        <taxon>Apidae</taxon>
        <taxon>Frieseomelitta</taxon>
    </lineage>
</organism>
<reference evidence="1" key="1">
    <citation type="submission" date="2019-11" db="EMBL/GenBank/DDBJ databases">
        <title>The nuclear and mitochondrial genomes of Frieseomelitta varia - a highly eusocial stingless bee (Meliponini) with a permanently sterile worker caste.</title>
        <authorList>
            <person name="Freitas F.C.P."/>
            <person name="Lourenco A.P."/>
            <person name="Nunes F.M.F."/>
            <person name="Paschoal A.R."/>
            <person name="Abreu F.C.P."/>
            <person name="Barbin F.O."/>
            <person name="Bataglia L."/>
            <person name="Cardoso-Junior C.A.M."/>
            <person name="Cervoni M.S."/>
            <person name="Silva S.R."/>
            <person name="Dalarmi F."/>
            <person name="Del Lama M.A."/>
            <person name="Depintor T.S."/>
            <person name="Ferreira K.M."/>
            <person name="Goria P.S."/>
            <person name="Jaskot M.C."/>
            <person name="Lago D.C."/>
            <person name="Luna-Lucena D."/>
            <person name="Moda L.M."/>
            <person name="Nascimento L."/>
            <person name="Pedrino M."/>
            <person name="Rabico F.O."/>
            <person name="Sanches F.C."/>
            <person name="Santos D.E."/>
            <person name="Santos C.G."/>
            <person name="Vieira J."/>
            <person name="Lopes T.F."/>
            <person name="Barchuk A.R."/>
            <person name="Hartfelder K."/>
            <person name="Simoes Z.L.P."/>
            <person name="Bitondi M.M.G."/>
            <person name="Pinheiro D.G."/>
        </authorList>
    </citation>
    <scope>NUCLEOTIDE SEQUENCE</scope>
    <source>
        <strain evidence="1">USP_RPSP 00005682</strain>
        <tissue evidence="1">Whole individual</tissue>
    </source>
</reference>
<evidence type="ECO:0000313" key="2">
    <source>
        <dbReference type="Proteomes" id="UP000655588"/>
    </source>
</evidence>
<accession>A0A833S9M2</accession>
<keyword evidence="2" id="KW-1185">Reference proteome</keyword>
<gene>
    <name evidence="1" type="ORF">E2986_12218</name>
</gene>